<proteinExistence type="predicted"/>
<organism evidence="1 2">
    <name type="scientific">Grifola frondosa</name>
    <name type="common">Maitake</name>
    <name type="synonym">Polyporus frondosus</name>
    <dbReference type="NCBI Taxonomy" id="5627"/>
    <lineage>
        <taxon>Eukaryota</taxon>
        <taxon>Fungi</taxon>
        <taxon>Dikarya</taxon>
        <taxon>Basidiomycota</taxon>
        <taxon>Agaricomycotina</taxon>
        <taxon>Agaricomycetes</taxon>
        <taxon>Polyporales</taxon>
        <taxon>Grifolaceae</taxon>
        <taxon>Grifola</taxon>
    </lineage>
</organism>
<keyword evidence="2" id="KW-1185">Reference proteome</keyword>
<dbReference type="EMBL" id="LUGG01000003">
    <property type="protein sequence ID" value="OBZ76347.1"/>
    <property type="molecule type" value="Genomic_DNA"/>
</dbReference>
<evidence type="ECO:0000313" key="2">
    <source>
        <dbReference type="Proteomes" id="UP000092993"/>
    </source>
</evidence>
<sequence length="73" mass="7851">MVSLLQPPAVRLGGRRHVRNLGFETAVAITPAQPGWGSVNVLSTDSEPSGYCIATDADTVFTRSYAPFPFRSI</sequence>
<reference evidence="1 2" key="1">
    <citation type="submission" date="2016-03" db="EMBL/GenBank/DDBJ databases">
        <title>Whole genome sequencing of Grifola frondosa 9006-11.</title>
        <authorList>
            <person name="Min B."/>
            <person name="Park H."/>
            <person name="Kim J.-G."/>
            <person name="Cho H."/>
            <person name="Oh Y.-L."/>
            <person name="Kong W.-S."/>
            <person name="Choi I.-G."/>
        </authorList>
    </citation>
    <scope>NUCLEOTIDE SEQUENCE [LARGE SCALE GENOMIC DNA]</scope>
    <source>
        <strain evidence="1 2">9006-11</strain>
    </source>
</reference>
<dbReference type="Proteomes" id="UP000092993">
    <property type="component" value="Unassembled WGS sequence"/>
</dbReference>
<gene>
    <name evidence="1" type="ORF">A0H81_03062</name>
</gene>
<comment type="caution">
    <text evidence="1">The sequence shown here is derived from an EMBL/GenBank/DDBJ whole genome shotgun (WGS) entry which is preliminary data.</text>
</comment>
<dbReference type="AlphaFoldDB" id="A0A1C7MI92"/>
<protein>
    <submittedName>
        <fullName evidence="1">Uncharacterized protein</fullName>
    </submittedName>
</protein>
<accession>A0A1C7MI92</accession>
<name>A0A1C7MI92_GRIFR</name>
<evidence type="ECO:0000313" key="1">
    <source>
        <dbReference type="EMBL" id="OBZ76347.1"/>
    </source>
</evidence>